<dbReference type="GO" id="GO:0055085">
    <property type="term" value="P:transmembrane transport"/>
    <property type="evidence" value="ECO:0007669"/>
    <property type="project" value="InterPro"/>
</dbReference>
<dbReference type="Proteomes" id="UP000549394">
    <property type="component" value="Unassembled WGS sequence"/>
</dbReference>
<dbReference type="FunFam" id="1.50.40.10:FF:000003">
    <property type="entry name" value="Putative calcium-binding mitochondrial carrier protein scamc-2"/>
    <property type="match status" value="1"/>
</dbReference>
<accession>A0A7I8W115</accession>
<keyword evidence="16" id="KW-1185">Reference proteome</keyword>
<dbReference type="Pfam" id="PF00153">
    <property type="entry name" value="Mito_carr"/>
    <property type="match status" value="3"/>
</dbReference>
<evidence type="ECO:0000256" key="8">
    <source>
        <dbReference type="ARBA" id="ARBA00022837"/>
    </source>
</evidence>
<dbReference type="GO" id="GO:0005509">
    <property type="term" value="F:calcium ion binding"/>
    <property type="evidence" value="ECO:0007669"/>
    <property type="project" value="InterPro"/>
</dbReference>
<evidence type="ECO:0000256" key="7">
    <source>
        <dbReference type="ARBA" id="ARBA00022792"/>
    </source>
</evidence>
<dbReference type="Gene3D" id="1.50.40.10">
    <property type="entry name" value="Mitochondrial carrier domain"/>
    <property type="match status" value="1"/>
</dbReference>
<organism evidence="15 16">
    <name type="scientific">Dimorphilus gyrociliatus</name>
    <dbReference type="NCBI Taxonomy" id="2664684"/>
    <lineage>
        <taxon>Eukaryota</taxon>
        <taxon>Metazoa</taxon>
        <taxon>Spiralia</taxon>
        <taxon>Lophotrochozoa</taxon>
        <taxon>Annelida</taxon>
        <taxon>Polychaeta</taxon>
        <taxon>Polychaeta incertae sedis</taxon>
        <taxon>Dinophilidae</taxon>
        <taxon>Dimorphilus</taxon>
    </lineage>
</organism>
<comment type="similarity">
    <text evidence="2 13">Belongs to the mitochondrial carrier (TC 2.A.29) family.</text>
</comment>
<evidence type="ECO:0000313" key="16">
    <source>
        <dbReference type="Proteomes" id="UP000549394"/>
    </source>
</evidence>
<evidence type="ECO:0000256" key="13">
    <source>
        <dbReference type="RuleBase" id="RU000488"/>
    </source>
</evidence>
<dbReference type="PROSITE" id="PS00018">
    <property type="entry name" value="EF_HAND_1"/>
    <property type="match status" value="2"/>
</dbReference>
<evidence type="ECO:0000256" key="12">
    <source>
        <dbReference type="PROSITE-ProRule" id="PRU00282"/>
    </source>
</evidence>
<dbReference type="FunFam" id="1.10.238.10:FF:000028">
    <property type="entry name" value="Putative calcium-binding mitochondrial carrier protein scamc-2"/>
    <property type="match status" value="1"/>
</dbReference>
<keyword evidence="8" id="KW-0106">Calcium</keyword>
<comment type="subcellular location">
    <subcellularLocation>
        <location evidence="1">Mitochondrion inner membrane</location>
        <topology evidence="1">Multi-pass membrane protein</topology>
    </subcellularLocation>
</comment>
<dbReference type="OrthoDB" id="270584at2759"/>
<feature type="domain" description="EF-hand" evidence="14">
    <location>
        <begin position="113"/>
        <end position="148"/>
    </location>
</feature>
<dbReference type="EMBL" id="CAJFCJ010000014">
    <property type="protein sequence ID" value="CAD5121533.1"/>
    <property type="molecule type" value="Genomic_DNA"/>
</dbReference>
<evidence type="ECO:0000256" key="1">
    <source>
        <dbReference type="ARBA" id="ARBA00004448"/>
    </source>
</evidence>
<keyword evidence="4 12" id="KW-0812">Transmembrane</keyword>
<dbReference type="PROSITE" id="PS50920">
    <property type="entry name" value="SOLCAR"/>
    <property type="match status" value="3"/>
</dbReference>
<dbReference type="AlphaFoldDB" id="A0A7I8W115"/>
<evidence type="ECO:0000256" key="9">
    <source>
        <dbReference type="ARBA" id="ARBA00022989"/>
    </source>
</evidence>
<name>A0A7I8W115_9ANNE</name>
<keyword evidence="11 12" id="KW-0472">Membrane</keyword>
<comment type="caution">
    <text evidence="15">The sequence shown here is derived from an EMBL/GenBank/DDBJ whole genome shotgun (WGS) entry which is preliminary data.</text>
</comment>
<evidence type="ECO:0000256" key="3">
    <source>
        <dbReference type="ARBA" id="ARBA00022448"/>
    </source>
</evidence>
<dbReference type="PANTHER" id="PTHR24089">
    <property type="entry name" value="SOLUTE CARRIER FAMILY 25"/>
    <property type="match status" value="1"/>
</dbReference>
<reference evidence="15 16" key="1">
    <citation type="submission" date="2020-08" db="EMBL/GenBank/DDBJ databases">
        <authorList>
            <person name="Hejnol A."/>
        </authorList>
    </citation>
    <scope>NUCLEOTIDE SEQUENCE [LARGE SCALE GENOMIC DNA]</scope>
</reference>
<feature type="repeat" description="Solcar" evidence="12">
    <location>
        <begin position="183"/>
        <end position="266"/>
    </location>
</feature>
<dbReference type="InterPro" id="IPR002067">
    <property type="entry name" value="MCP"/>
</dbReference>
<keyword evidence="5" id="KW-0479">Metal-binding</keyword>
<dbReference type="Gene3D" id="1.10.238.10">
    <property type="entry name" value="EF-hand"/>
    <property type="match status" value="2"/>
</dbReference>
<keyword evidence="10" id="KW-0496">Mitochondrion</keyword>
<evidence type="ECO:0000256" key="4">
    <source>
        <dbReference type="ARBA" id="ARBA00022692"/>
    </source>
</evidence>
<dbReference type="SMART" id="SM00054">
    <property type="entry name" value="EFh"/>
    <property type="match status" value="4"/>
</dbReference>
<dbReference type="SUPFAM" id="SSF47473">
    <property type="entry name" value="EF-hand"/>
    <property type="match status" value="1"/>
</dbReference>
<dbReference type="GO" id="GO:0005743">
    <property type="term" value="C:mitochondrial inner membrane"/>
    <property type="evidence" value="ECO:0007669"/>
    <property type="project" value="UniProtKB-SubCell"/>
</dbReference>
<evidence type="ECO:0000256" key="6">
    <source>
        <dbReference type="ARBA" id="ARBA00022737"/>
    </source>
</evidence>
<dbReference type="PRINTS" id="PR00926">
    <property type="entry name" value="MITOCARRIER"/>
</dbReference>
<gene>
    <name evidence="15" type="ORF">DGYR_LOCUS9478</name>
</gene>
<proteinExistence type="inferred from homology"/>
<keyword evidence="6" id="KW-0677">Repeat</keyword>
<keyword evidence="7" id="KW-0999">Mitochondrion inner membrane</keyword>
<feature type="repeat" description="Solcar" evidence="12">
    <location>
        <begin position="274"/>
        <end position="359"/>
    </location>
</feature>
<evidence type="ECO:0000256" key="11">
    <source>
        <dbReference type="ARBA" id="ARBA00023136"/>
    </source>
</evidence>
<feature type="repeat" description="Solcar" evidence="12">
    <location>
        <begin position="370"/>
        <end position="456"/>
    </location>
</feature>
<dbReference type="PRINTS" id="PR00928">
    <property type="entry name" value="GRAVESDC"/>
</dbReference>
<feature type="domain" description="EF-hand" evidence="14">
    <location>
        <begin position="8"/>
        <end position="43"/>
    </location>
</feature>
<dbReference type="InterPro" id="IPR002048">
    <property type="entry name" value="EF_hand_dom"/>
</dbReference>
<evidence type="ECO:0000256" key="5">
    <source>
        <dbReference type="ARBA" id="ARBA00022723"/>
    </source>
</evidence>
<dbReference type="InterPro" id="IPR018247">
    <property type="entry name" value="EF_Hand_1_Ca_BS"/>
</dbReference>
<dbReference type="Pfam" id="PF13499">
    <property type="entry name" value="EF-hand_7"/>
    <property type="match status" value="2"/>
</dbReference>
<evidence type="ECO:0000256" key="2">
    <source>
        <dbReference type="ARBA" id="ARBA00006375"/>
    </source>
</evidence>
<keyword evidence="3 13" id="KW-0813">Transport</keyword>
<evidence type="ECO:0000259" key="14">
    <source>
        <dbReference type="PROSITE" id="PS50222"/>
    </source>
</evidence>
<feature type="domain" description="EF-hand" evidence="14">
    <location>
        <begin position="77"/>
        <end position="112"/>
    </location>
</feature>
<evidence type="ECO:0000313" key="15">
    <source>
        <dbReference type="EMBL" id="CAD5121533.1"/>
    </source>
</evidence>
<dbReference type="PROSITE" id="PS50222">
    <property type="entry name" value="EF_HAND_2"/>
    <property type="match status" value="3"/>
</dbReference>
<protein>
    <submittedName>
        <fullName evidence="15">DgyrCDS10035</fullName>
    </submittedName>
</protein>
<keyword evidence="9" id="KW-1133">Transmembrane helix</keyword>
<dbReference type="SUPFAM" id="SSF103506">
    <property type="entry name" value="Mitochondrial carrier"/>
    <property type="match status" value="1"/>
</dbReference>
<evidence type="ECO:0000256" key="10">
    <source>
        <dbReference type="ARBA" id="ARBA00023128"/>
    </source>
</evidence>
<dbReference type="InterPro" id="IPR018108">
    <property type="entry name" value="MCP_transmembrane"/>
</dbReference>
<dbReference type="InterPro" id="IPR002167">
    <property type="entry name" value="GDC-like"/>
</dbReference>
<sequence length="461" mass="51354">MSRTITEADKKRYRALFNALDVNNDGKIQCSELAQALRQRRLSADKAKHHAQSIFGKINTNNDSFLDFDEFVEYMVQHEANLLSVFKKLDKNKDGRIDLEEMRQAFKKLELDLSSQMAESLLEQIDKDGNMSVDWQEWMTFFEFSPDSDFQSIVRHWRQSLMIDIGEQLTVPPEFTAKEKKSGEWIKHLIAGAVAGAVSRTCTAPLDRVKIMLQVHGKNMSIAKSLKLMVKEGGIKSLWRGNGTNVIKIAPETAIKFAAYEKLKSLIQSDPNQIGTLERFTAGSLAGATAQTSIYPMEVVKTRLAVARTGQYKGMLDCLLQTVKHEGPQALYRGYLPNILGIIPYAGIDLSVYETLKQFYNKSNPGVSDPGVLVLLACGTISSTCGQLASYPLALVRTRLQAAPPEVAKDGMVKMAQNIVKKNGFKGLYSGIAPNFMKVLPAVSISYVIYERAKKVLTDKL</sequence>
<dbReference type="InterPro" id="IPR011992">
    <property type="entry name" value="EF-hand-dom_pair"/>
</dbReference>
<dbReference type="InterPro" id="IPR023395">
    <property type="entry name" value="MCP_dom_sf"/>
</dbReference>